<reference evidence="7 8" key="1">
    <citation type="submission" date="2018-06" db="EMBL/GenBank/DDBJ databases">
        <title>Genomic Encyclopedia of Archaeal and Bacterial Type Strains, Phase II (KMG-II): from individual species to whole genera.</title>
        <authorList>
            <person name="Goeker M."/>
        </authorList>
    </citation>
    <scope>NUCLEOTIDE SEQUENCE [LARGE SCALE GENOMIC DNA]</scope>
    <source>
        <strain evidence="7 8">DSM 21851</strain>
    </source>
</reference>
<feature type="domain" description="Methyltransferase" evidence="6">
    <location>
        <begin position="44"/>
        <end position="138"/>
    </location>
</feature>
<keyword evidence="2 7" id="KW-0489">Methyltransferase</keyword>
<accession>A0A327WTP6</accession>
<comment type="caution">
    <text evidence="7">The sequence shown here is derived from an EMBL/GenBank/DDBJ whole genome shotgun (WGS) entry which is preliminary data.</text>
</comment>
<name>A0A327WTP6_LARAB</name>
<evidence type="ECO:0000256" key="1">
    <source>
        <dbReference type="ARBA" id="ARBA00010815"/>
    </source>
</evidence>
<dbReference type="CDD" id="cd02440">
    <property type="entry name" value="AdoMet_MTases"/>
    <property type="match status" value="1"/>
</dbReference>
<evidence type="ECO:0000256" key="5">
    <source>
        <dbReference type="ARBA" id="ARBA00023098"/>
    </source>
</evidence>
<evidence type="ECO:0000256" key="2">
    <source>
        <dbReference type="ARBA" id="ARBA00022603"/>
    </source>
</evidence>
<dbReference type="InterPro" id="IPR050723">
    <property type="entry name" value="CFA/CMAS"/>
</dbReference>
<dbReference type="EMBL" id="QLMC01000005">
    <property type="protein sequence ID" value="RAJ94391.1"/>
    <property type="molecule type" value="Genomic_DNA"/>
</dbReference>
<keyword evidence="5" id="KW-0443">Lipid metabolism</keyword>
<dbReference type="OrthoDB" id="9811589at2"/>
<dbReference type="SUPFAM" id="SSF53335">
    <property type="entry name" value="S-adenosyl-L-methionine-dependent methyltransferases"/>
    <property type="match status" value="1"/>
</dbReference>
<comment type="similarity">
    <text evidence="1">Belongs to the CFA/CMAS family.</text>
</comment>
<proteinExistence type="inferred from homology"/>
<evidence type="ECO:0000313" key="7">
    <source>
        <dbReference type="EMBL" id="RAJ94391.1"/>
    </source>
</evidence>
<dbReference type="PANTHER" id="PTHR43667">
    <property type="entry name" value="CYCLOPROPANE-FATTY-ACYL-PHOSPHOLIPID SYNTHASE"/>
    <property type="match status" value="1"/>
</dbReference>
<keyword evidence="3 7" id="KW-0808">Transferase</keyword>
<evidence type="ECO:0000256" key="3">
    <source>
        <dbReference type="ARBA" id="ARBA00022679"/>
    </source>
</evidence>
<dbReference type="InterPro" id="IPR041698">
    <property type="entry name" value="Methyltransf_25"/>
</dbReference>
<evidence type="ECO:0000313" key="8">
    <source>
        <dbReference type="Proteomes" id="UP000248790"/>
    </source>
</evidence>
<organism evidence="7 8">
    <name type="scientific">Larkinella arboricola</name>
    <dbReference type="NCBI Taxonomy" id="643671"/>
    <lineage>
        <taxon>Bacteria</taxon>
        <taxon>Pseudomonadati</taxon>
        <taxon>Bacteroidota</taxon>
        <taxon>Cytophagia</taxon>
        <taxon>Cytophagales</taxon>
        <taxon>Spirosomataceae</taxon>
        <taxon>Larkinella</taxon>
    </lineage>
</organism>
<keyword evidence="4" id="KW-0949">S-adenosyl-L-methionine</keyword>
<dbReference type="InterPro" id="IPR029063">
    <property type="entry name" value="SAM-dependent_MTases_sf"/>
</dbReference>
<dbReference type="AlphaFoldDB" id="A0A327WTP6"/>
<dbReference type="Pfam" id="PF13649">
    <property type="entry name" value="Methyltransf_25"/>
    <property type="match status" value="1"/>
</dbReference>
<dbReference type="GO" id="GO:0006629">
    <property type="term" value="P:lipid metabolic process"/>
    <property type="evidence" value="ECO:0007669"/>
    <property type="project" value="UniProtKB-KW"/>
</dbReference>
<dbReference type="GO" id="GO:0008168">
    <property type="term" value="F:methyltransferase activity"/>
    <property type="evidence" value="ECO:0007669"/>
    <property type="project" value="UniProtKB-KW"/>
</dbReference>
<evidence type="ECO:0000256" key="4">
    <source>
        <dbReference type="ARBA" id="ARBA00022691"/>
    </source>
</evidence>
<dbReference type="Gene3D" id="2.20.25.110">
    <property type="entry name" value="S-adenosyl-L-methionine-dependent methyltransferases"/>
    <property type="match status" value="1"/>
</dbReference>
<keyword evidence="8" id="KW-1185">Reference proteome</keyword>
<dbReference type="PANTHER" id="PTHR43667:SF1">
    <property type="entry name" value="CYCLOPROPANE-FATTY-ACYL-PHOSPHOLIPID SYNTHASE"/>
    <property type="match status" value="1"/>
</dbReference>
<dbReference type="GO" id="GO:0032259">
    <property type="term" value="P:methylation"/>
    <property type="evidence" value="ECO:0007669"/>
    <property type="project" value="UniProtKB-KW"/>
</dbReference>
<gene>
    <name evidence="7" type="ORF">LX87_04278</name>
</gene>
<dbReference type="Gene3D" id="3.40.50.150">
    <property type="entry name" value="Vaccinia Virus protein VP39"/>
    <property type="match status" value="1"/>
</dbReference>
<sequence length="246" mass="27721">MAWYDNFFNGLVQEAWNAAQTDEQTELECDFLNDVLELQPGQRVLDVFCGHGRHALELARMGYAVTGIDISAESIEALRKAAKAEKLAVETHLGDFLTVPPGDGFQAAYCLGNSFSFFPHDQMLAFLRKIAESLVPGGRFVADTAMVAESVLPDFQERNWMQIGDITFLMENEYDIHESCINAQLTYLRDGQTLQRMAKHYVYTMAELQRLFTQAGLILTDRYSSLDGSDFLLGDERLLLIAQKTE</sequence>
<evidence type="ECO:0000259" key="6">
    <source>
        <dbReference type="Pfam" id="PF13649"/>
    </source>
</evidence>
<dbReference type="Proteomes" id="UP000248790">
    <property type="component" value="Unassembled WGS sequence"/>
</dbReference>
<protein>
    <submittedName>
        <fullName evidence="7">Methyltransferase family protein</fullName>
    </submittedName>
</protein>
<dbReference type="RefSeq" id="WP_111630279.1">
    <property type="nucleotide sequence ID" value="NZ_QLMC01000005.1"/>
</dbReference>